<comment type="function">
    <text evidence="1">Thiol-specific peroxidase that catalyzes the reduction of hydrogen peroxide and organic hydroperoxides to water and alcohols, respectively. Plays a role in cell protection against oxidative stress by detoxifying peroxides and as sensor of hydrogen peroxide-mediated signaling events.</text>
</comment>
<dbReference type="PIRSF" id="PIRSF000239">
    <property type="entry name" value="AHPC"/>
    <property type="match status" value="1"/>
</dbReference>
<proteinExistence type="inferred from homology"/>
<dbReference type="InterPro" id="IPR050924">
    <property type="entry name" value="Peroxiredoxin_BCP/PrxQ"/>
</dbReference>
<sequence>MKRLALAALAPVLALAVAAPAQAALPVGAKVPNIVTKAAKGGKQFDFALKAALRKGPVVVYFFPAAFTGGCTIEAHAFAEAADDFAAQGASLIGLSADPIDKLAKFSVEACRDKFPVGTASPATIKGYDVHMAPGAAMTNRTSYVIAPSGKVIFALTQGNPVGHVEGTLAAVKAYRAAHRK</sequence>
<dbReference type="Pfam" id="PF00578">
    <property type="entry name" value="AhpC-TSA"/>
    <property type="match status" value="1"/>
</dbReference>
<evidence type="ECO:0000256" key="2">
    <source>
        <dbReference type="ARBA" id="ARBA00011245"/>
    </source>
</evidence>
<feature type="domain" description="Thioredoxin" evidence="14">
    <location>
        <begin position="25"/>
        <end position="177"/>
    </location>
</feature>
<dbReference type="EMBL" id="JBHRXP010000009">
    <property type="protein sequence ID" value="MFC3582136.1"/>
    <property type="molecule type" value="Genomic_DNA"/>
</dbReference>
<keyword evidence="13" id="KW-0732">Signal</keyword>
<accession>A0ABV7SYZ5</accession>
<name>A0ABV7SYZ5_9SPHN</name>
<evidence type="ECO:0000313" key="16">
    <source>
        <dbReference type="Proteomes" id="UP001595713"/>
    </source>
</evidence>
<dbReference type="PROSITE" id="PS51352">
    <property type="entry name" value="THIOREDOXIN_2"/>
    <property type="match status" value="1"/>
</dbReference>
<dbReference type="InterPro" id="IPR013766">
    <property type="entry name" value="Thioredoxin_domain"/>
</dbReference>
<comment type="catalytic activity">
    <reaction evidence="12">
        <text>a hydroperoxide + [thioredoxin]-dithiol = an alcohol + [thioredoxin]-disulfide + H2O</text>
        <dbReference type="Rhea" id="RHEA:62620"/>
        <dbReference type="Rhea" id="RHEA-COMP:10698"/>
        <dbReference type="Rhea" id="RHEA-COMP:10700"/>
        <dbReference type="ChEBI" id="CHEBI:15377"/>
        <dbReference type="ChEBI" id="CHEBI:29950"/>
        <dbReference type="ChEBI" id="CHEBI:30879"/>
        <dbReference type="ChEBI" id="CHEBI:35924"/>
        <dbReference type="ChEBI" id="CHEBI:50058"/>
        <dbReference type="EC" id="1.11.1.24"/>
    </reaction>
</comment>
<reference evidence="16" key="1">
    <citation type="journal article" date="2019" name="Int. J. Syst. Evol. Microbiol.">
        <title>The Global Catalogue of Microorganisms (GCM) 10K type strain sequencing project: providing services to taxonomists for standard genome sequencing and annotation.</title>
        <authorList>
            <consortium name="The Broad Institute Genomics Platform"/>
            <consortium name="The Broad Institute Genome Sequencing Center for Infectious Disease"/>
            <person name="Wu L."/>
            <person name="Ma J."/>
        </authorList>
    </citation>
    <scope>NUCLEOTIDE SEQUENCE [LARGE SCALE GENOMIC DNA]</scope>
    <source>
        <strain evidence="16">KCTC 42739</strain>
    </source>
</reference>
<evidence type="ECO:0000313" key="15">
    <source>
        <dbReference type="EMBL" id="MFC3582136.1"/>
    </source>
</evidence>
<comment type="caution">
    <text evidence="15">The sequence shown here is derived from an EMBL/GenBank/DDBJ whole genome shotgun (WGS) entry which is preliminary data.</text>
</comment>
<evidence type="ECO:0000256" key="4">
    <source>
        <dbReference type="ARBA" id="ARBA00022559"/>
    </source>
</evidence>
<evidence type="ECO:0000259" key="14">
    <source>
        <dbReference type="PROSITE" id="PS51352"/>
    </source>
</evidence>
<evidence type="ECO:0000256" key="7">
    <source>
        <dbReference type="ARBA" id="ARBA00023157"/>
    </source>
</evidence>
<evidence type="ECO:0000256" key="8">
    <source>
        <dbReference type="ARBA" id="ARBA00023284"/>
    </source>
</evidence>
<keyword evidence="8" id="KW-0676">Redox-active center</keyword>
<evidence type="ECO:0000256" key="9">
    <source>
        <dbReference type="ARBA" id="ARBA00032824"/>
    </source>
</evidence>
<keyword evidence="4" id="KW-0575">Peroxidase</keyword>
<dbReference type="Proteomes" id="UP001595713">
    <property type="component" value="Unassembled WGS sequence"/>
</dbReference>
<evidence type="ECO:0000256" key="1">
    <source>
        <dbReference type="ARBA" id="ARBA00003330"/>
    </source>
</evidence>
<dbReference type="InterPro" id="IPR036249">
    <property type="entry name" value="Thioredoxin-like_sf"/>
</dbReference>
<dbReference type="RefSeq" id="WP_261294443.1">
    <property type="nucleotide sequence ID" value="NZ_JANQBK010000007.1"/>
</dbReference>
<dbReference type="PANTHER" id="PTHR42801">
    <property type="entry name" value="THIOREDOXIN-DEPENDENT PEROXIDE REDUCTASE"/>
    <property type="match status" value="1"/>
</dbReference>
<feature type="signal peptide" evidence="13">
    <location>
        <begin position="1"/>
        <end position="23"/>
    </location>
</feature>
<dbReference type="InterPro" id="IPR024706">
    <property type="entry name" value="Peroxiredoxin_AhpC-typ"/>
</dbReference>
<gene>
    <name evidence="15" type="ORF">ACFONA_18345</name>
</gene>
<comment type="subunit">
    <text evidence="2">Monomer.</text>
</comment>
<evidence type="ECO:0000256" key="11">
    <source>
        <dbReference type="ARBA" id="ARBA00042639"/>
    </source>
</evidence>
<evidence type="ECO:0000256" key="6">
    <source>
        <dbReference type="ARBA" id="ARBA00023002"/>
    </source>
</evidence>
<protein>
    <recommendedName>
        <fullName evidence="3">thioredoxin-dependent peroxiredoxin</fullName>
        <ecNumber evidence="3">1.11.1.24</ecNumber>
    </recommendedName>
    <alternativeName>
        <fullName evidence="9">Thioredoxin peroxidase</fullName>
    </alternativeName>
    <alternativeName>
        <fullName evidence="11">Thioredoxin-dependent peroxiredoxin Bcp</fullName>
    </alternativeName>
</protein>
<evidence type="ECO:0000256" key="5">
    <source>
        <dbReference type="ARBA" id="ARBA00022862"/>
    </source>
</evidence>
<keyword evidence="6" id="KW-0560">Oxidoreductase</keyword>
<dbReference type="InterPro" id="IPR000866">
    <property type="entry name" value="AhpC/TSA"/>
</dbReference>
<keyword evidence="5" id="KW-0049">Antioxidant</keyword>
<dbReference type="SUPFAM" id="SSF52833">
    <property type="entry name" value="Thioredoxin-like"/>
    <property type="match status" value="1"/>
</dbReference>
<keyword evidence="7" id="KW-1015">Disulfide bond</keyword>
<evidence type="ECO:0000256" key="13">
    <source>
        <dbReference type="SAM" id="SignalP"/>
    </source>
</evidence>
<organism evidence="15 16">
    <name type="scientific">Sphingomonas hylomeconis</name>
    <dbReference type="NCBI Taxonomy" id="1395958"/>
    <lineage>
        <taxon>Bacteria</taxon>
        <taxon>Pseudomonadati</taxon>
        <taxon>Pseudomonadota</taxon>
        <taxon>Alphaproteobacteria</taxon>
        <taxon>Sphingomonadales</taxon>
        <taxon>Sphingomonadaceae</taxon>
        <taxon>Sphingomonas</taxon>
    </lineage>
</organism>
<dbReference type="EC" id="1.11.1.24" evidence="3"/>
<keyword evidence="16" id="KW-1185">Reference proteome</keyword>
<comment type="similarity">
    <text evidence="10">Belongs to the peroxiredoxin family. BCP/PrxQ subfamily.</text>
</comment>
<dbReference type="Gene3D" id="3.40.30.10">
    <property type="entry name" value="Glutaredoxin"/>
    <property type="match status" value="1"/>
</dbReference>
<dbReference type="PANTHER" id="PTHR42801:SF4">
    <property type="entry name" value="AHPC_TSA FAMILY PROTEIN"/>
    <property type="match status" value="1"/>
</dbReference>
<evidence type="ECO:0000256" key="10">
    <source>
        <dbReference type="ARBA" id="ARBA00038489"/>
    </source>
</evidence>
<evidence type="ECO:0000256" key="12">
    <source>
        <dbReference type="ARBA" id="ARBA00049091"/>
    </source>
</evidence>
<evidence type="ECO:0000256" key="3">
    <source>
        <dbReference type="ARBA" id="ARBA00013017"/>
    </source>
</evidence>
<feature type="chain" id="PRO_5046320118" description="thioredoxin-dependent peroxiredoxin" evidence="13">
    <location>
        <begin position="24"/>
        <end position="181"/>
    </location>
</feature>